<feature type="domain" description="RmlD-like substrate binding" evidence="3">
    <location>
        <begin position="1"/>
        <end position="252"/>
    </location>
</feature>
<comment type="function">
    <text evidence="2">Catalyzes the reduction of dTDP-6-deoxy-L-lyxo-4-hexulose to yield dTDP-L-rhamnose.</text>
</comment>
<evidence type="ECO:0000256" key="1">
    <source>
        <dbReference type="ARBA" id="ARBA00010944"/>
    </source>
</evidence>
<dbReference type="InterPro" id="IPR005913">
    <property type="entry name" value="dTDP_dehydrorham_reduct"/>
</dbReference>
<dbReference type="RefSeq" id="WP_170111958.1">
    <property type="nucleotide sequence ID" value="NZ_PJMW01000001.1"/>
</dbReference>
<dbReference type="PANTHER" id="PTHR10491:SF4">
    <property type="entry name" value="METHIONINE ADENOSYLTRANSFERASE 2 SUBUNIT BETA"/>
    <property type="match status" value="1"/>
</dbReference>
<evidence type="ECO:0000256" key="2">
    <source>
        <dbReference type="RuleBase" id="RU364082"/>
    </source>
</evidence>
<evidence type="ECO:0000313" key="4">
    <source>
        <dbReference type="EMBL" id="PKV98349.1"/>
    </source>
</evidence>
<dbReference type="EC" id="1.1.1.133" evidence="2"/>
<evidence type="ECO:0000259" key="3">
    <source>
        <dbReference type="Pfam" id="PF04321"/>
    </source>
</evidence>
<dbReference type="CDD" id="cd05254">
    <property type="entry name" value="dTDP_HR_like_SDR_e"/>
    <property type="match status" value="1"/>
</dbReference>
<dbReference type="Pfam" id="PF04321">
    <property type="entry name" value="RmlD_sub_bind"/>
    <property type="match status" value="1"/>
</dbReference>
<accession>A0A2N3WWU5</accession>
<keyword evidence="2" id="KW-0560">Oxidoreductase</keyword>
<keyword evidence="2" id="KW-0521">NADP</keyword>
<organism evidence="4 5">
    <name type="scientific">Nocardia fluminea</name>
    <dbReference type="NCBI Taxonomy" id="134984"/>
    <lineage>
        <taxon>Bacteria</taxon>
        <taxon>Bacillati</taxon>
        <taxon>Actinomycetota</taxon>
        <taxon>Actinomycetes</taxon>
        <taxon>Mycobacteriales</taxon>
        <taxon>Nocardiaceae</taxon>
        <taxon>Nocardia</taxon>
    </lineage>
</organism>
<dbReference type="InterPro" id="IPR036291">
    <property type="entry name" value="NAD(P)-bd_dom_sf"/>
</dbReference>
<reference evidence="4 5" key="1">
    <citation type="submission" date="2017-12" db="EMBL/GenBank/DDBJ databases">
        <title>Sequencing the genomes of 1000 Actinobacteria strains.</title>
        <authorList>
            <person name="Klenk H.-P."/>
        </authorList>
    </citation>
    <scope>NUCLEOTIDE SEQUENCE [LARGE SCALE GENOMIC DNA]</scope>
    <source>
        <strain evidence="4 5">DSM 44489</strain>
    </source>
</reference>
<keyword evidence="5" id="KW-1185">Reference proteome</keyword>
<name>A0A2N3WWU5_9NOCA</name>
<dbReference type="AlphaFoldDB" id="A0A2N3WWU5"/>
<dbReference type="SUPFAM" id="SSF51735">
    <property type="entry name" value="NAD(P)-binding Rossmann-fold domains"/>
    <property type="match status" value="1"/>
</dbReference>
<dbReference type="Proteomes" id="UP000233766">
    <property type="component" value="Unassembled WGS sequence"/>
</dbReference>
<sequence>MRILILGASGFVGSALHAHFAANHEVVGTSRGGHGLAPVDLADTGAVRALVERGFDVVVHTAGVVDLGAAQRDPATAYAANVAPMVPLLDAIDEVGAKLVYLSTDNVFDGTAEHYDESATRAPINVYGETKVAAEDLVLERDRHLIVRLPLVYGRSPLSNKFLARFAASEIEARTDIVCNPLYLPSLAPALEQLTDKSGVVHIVGAETLSRYELMTRVRDHLGAPARVVATDRFSAVQDCPRPLRLVMRSNRHDVVGPDVDSALADLP</sequence>
<comment type="pathway">
    <text evidence="2">Carbohydrate biosynthesis; dTDP-L-rhamnose biosynthesis.</text>
</comment>
<proteinExistence type="inferred from homology"/>
<dbReference type="Gene3D" id="3.40.50.720">
    <property type="entry name" value="NAD(P)-binding Rossmann-like Domain"/>
    <property type="match status" value="1"/>
</dbReference>
<gene>
    <name evidence="4" type="ORF">ATK86_0362</name>
</gene>
<comment type="caution">
    <text evidence="4">The sequence shown here is derived from an EMBL/GenBank/DDBJ whole genome shotgun (WGS) entry which is preliminary data.</text>
</comment>
<dbReference type="EMBL" id="PJMW01000001">
    <property type="protein sequence ID" value="PKV98349.1"/>
    <property type="molecule type" value="Genomic_DNA"/>
</dbReference>
<dbReference type="InterPro" id="IPR029903">
    <property type="entry name" value="RmlD-like-bd"/>
</dbReference>
<comment type="similarity">
    <text evidence="1 2">Belongs to the dTDP-4-dehydrorhamnose reductase family.</text>
</comment>
<dbReference type="GO" id="GO:0008831">
    <property type="term" value="F:dTDP-4-dehydrorhamnose reductase activity"/>
    <property type="evidence" value="ECO:0007669"/>
    <property type="project" value="UniProtKB-EC"/>
</dbReference>
<evidence type="ECO:0000313" key="5">
    <source>
        <dbReference type="Proteomes" id="UP000233766"/>
    </source>
</evidence>
<dbReference type="PANTHER" id="PTHR10491">
    <property type="entry name" value="DTDP-4-DEHYDRORHAMNOSE REDUCTASE"/>
    <property type="match status" value="1"/>
</dbReference>
<protein>
    <recommendedName>
        <fullName evidence="2">dTDP-4-dehydrorhamnose reductase</fullName>
        <ecNumber evidence="2">1.1.1.133</ecNumber>
    </recommendedName>
</protein>